<evidence type="ECO:0000259" key="11">
    <source>
        <dbReference type="PROSITE" id="PS50059"/>
    </source>
</evidence>
<dbReference type="GO" id="GO:0003755">
    <property type="term" value="F:peptidyl-prolyl cis-trans isomerase activity"/>
    <property type="evidence" value="ECO:0007669"/>
    <property type="project" value="UniProtKB-UniRule"/>
</dbReference>
<dbReference type="GO" id="GO:0005737">
    <property type="term" value="C:cytoplasm"/>
    <property type="evidence" value="ECO:0007669"/>
    <property type="project" value="UniProtKB-SubCell"/>
</dbReference>
<feature type="domain" description="PPIase FKBP-type" evidence="11">
    <location>
        <begin position="7"/>
        <end position="90"/>
    </location>
</feature>
<evidence type="ECO:0000256" key="2">
    <source>
        <dbReference type="ARBA" id="ARBA00004496"/>
    </source>
</evidence>
<evidence type="ECO:0000256" key="10">
    <source>
        <dbReference type="RuleBase" id="RU003915"/>
    </source>
</evidence>
<keyword evidence="7 9" id="KW-0413">Isomerase</keyword>
<evidence type="ECO:0000256" key="9">
    <source>
        <dbReference type="PROSITE-ProRule" id="PRU00277"/>
    </source>
</evidence>
<evidence type="ECO:0000256" key="4">
    <source>
        <dbReference type="ARBA" id="ARBA00022490"/>
    </source>
</evidence>
<proteinExistence type="inferred from homology"/>
<keyword evidence="4" id="KW-0963">Cytoplasm</keyword>
<dbReference type="EC" id="5.2.1.8" evidence="10"/>
<evidence type="ECO:0000256" key="6">
    <source>
        <dbReference type="ARBA" id="ARBA00023186"/>
    </source>
</evidence>
<dbReference type="EMBL" id="QTJU01000002">
    <property type="protein sequence ID" value="RFM28804.1"/>
    <property type="molecule type" value="Genomic_DNA"/>
</dbReference>
<name>A0A3E1NLT0_9BACT</name>
<dbReference type="PANTHER" id="PTHR47861">
    <property type="entry name" value="FKBP-TYPE PEPTIDYL-PROLYL CIS-TRANS ISOMERASE SLYD"/>
    <property type="match status" value="1"/>
</dbReference>
<gene>
    <name evidence="12" type="ORF">DXN05_08500</name>
</gene>
<evidence type="ECO:0000256" key="5">
    <source>
        <dbReference type="ARBA" id="ARBA00023110"/>
    </source>
</evidence>
<dbReference type="GO" id="GO:0042026">
    <property type="term" value="P:protein refolding"/>
    <property type="evidence" value="ECO:0007669"/>
    <property type="project" value="UniProtKB-ARBA"/>
</dbReference>
<dbReference type="OrthoDB" id="9808891at2"/>
<dbReference type="RefSeq" id="WP_116846793.1">
    <property type="nucleotide sequence ID" value="NZ_QTJU01000002.1"/>
</dbReference>
<dbReference type="Pfam" id="PF00254">
    <property type="entry name" value="FKBP_C"/>
    <property type="match status" value="1"/>
</dbReference>
<reference evidence="12 13" key="1">
    <citation type="submission" date="2018-08" db="EMBL/GenBank/DDBJ databases">
        <title>Chitinophagaceae sp. K23C18032701, a novel bacterium isolated from forest soil.</title>
        <authorList>
            <person name="Wang C."/>
        </authorList>
    </citation>
    <scope>NUCLEOTIDE SEQUENCE [LARGE SCALE GENOMIC DNA]</scope>
    <source>
        <strain evidence="12 13">K23C18032701</strain>
    </source>
</reference>
<comment type="subcellular location">
    <subcellularLocation>
        <location evidence="2">Cytoplasm</location>
    </subcellularLocation>
</comment>
<keyword evidence="13" id="KW-1185">Reference proteome</keyword>
<dbReference type="PANTHER" id="PTHR47861:SF3">
    <property type="entry name" value="FKBP-TYPE PEPTIDYL-PROLYL CIS-TRANS ISOMERASE SLYD"/>
    <property type="match status" value="1"/>
</dbReference>
<evidence type="ECO:0000313" key="12">
    <source>
        <dbReference type="EMBL" id="RFM28804.1"/>
    </source>
</evidence>
<comment type="similarity">
    <text evidence="3 10">Belongs to the FKBP-type PPIase family.</text>
</comment>
<dbReference type="InterPro" id="IPR046357">
    <property type="entry name" value="PPIase_dom_sf"/>
</dbReference>
<organism evidence="12 13">
    <name type="scientific">Deminuibacter soli</name>
    <dbReference type="NCBI Taxonomy" id="2291815"/>
    <lineage>
        <taxon>Bacteria</taxon>
        <taxon>Pseudomonadati</taxon>
        <taxon>Bacteroidota</taxon>
        <taxon>Chitinophagia</taxon>
        <taxon>Chitinophagales</taxon>
        <taxon>Chitinophagaceae</taxon>
        <taxon>Deminuibacter</taxon>
    </lineage>
</organism>
<evidence type="ECO:0000256" key="3">
    <source>
        <dbReference type="ARBA" id="ARBA00006577"/>
    </source>
</evidence>
<accession>A0A3E1NLT0</accession>
<keyword evidence="6" id="KW-0143">Chaperone</keyword>
<dbReference type="Gene3D" id="3.10.50.40">
    <property type="match status" value="1"/>
</dbReference>
<evidence type="ECO:0000313" key="13">
    <source>
        <dbReference type="Proteomes" id="UP000261284"/>
    </source>
</evidence>
<sequence length="152" mass="16394">MQEVKKGDTVKVHYHGKLTDGTTFDSSEGREPLEFEVGGGMVISGFDNGLLGMVVGEKKTLHIPAHEAYGPKREDLVMEFPIDRFPPDVTPEVGMVLSMSDGQGQQLPVTITEVKPDAVVLDANPPLAGKDLVFDIELVEIAGSKPLIILPD</sequence>
<comment type="catalytic activity">
    <reaction evidence="1 9 10">
        <text>[protein]-peptidylproline (omega=180) = [protein]-peptidylproline (omega=0)</text>
        <dbReference type="Rhea" id="RHEA:16237"/>
        <dbReference type="Rhea" id="RHEA-COMP:10747"/>
        <dbReference type="Rhea" id="RHEA-COMP:10748"/>
        <dbReference type="ChEBI" id="CHEBI:83833"/>
        <dbReference type="ChEBI" id="CHEBI:83834"/>
        <dbReference type="EC" id="5.2.1.8"/>
    </reaction>
</comment>
<keyword evidence="5 9" id="KW-0697">Rotamase</keyword>
<dbReference type="AlphaFoldDB" id="A0A3E1NLT0"/>
<dbReference type="SUPFAM" id="SSF54534">
    <property type="entry name" value="FKBP-like"/>
    <property type="match status" value="1"/>
</dbReference>
<evidence type="ECO:0000256" key="7">
    <source>
        <dbReference type="ARBA" id="ARBA00023235"/>
    </source>
</evidence>
<dbReference type="PROSITE" id="PS50059">
    <property type="entry name" value="FKBP_PPIASE"/>
    <property type="match status" value="1"/>
</dbReference>
<comment type="function">
    <text evidence="8">Also involved in hydrogenase metallocenter assembly, probably by participating in the nickel insertion step. This function in hydrogenase biosynthesis requires chaperone activity and the presence of the metal-binding domain, but not PPIase activity.</text>
</comment>
<protein>
    <recommendedName>
        <fullName evidence="10">Peptidyl-prolyl cis-trans isomerase</fullName>
        <ecNumber evidence="10">5.2.1.8</ecNumber>
    </recommendedName>
</protein>
<comment type="caution">
    <text evidence="12">The sequence shown here is derived from an EMBL/GenBank/DDBJ whole genome shotgun (WGS) entry which is preliminary data.</text>
</comment>
<evidence type="ECO:0000256" key="8">
    <source>
        <dbReference type="ARBA" id="ARBA00037071"/>
    </source>
</evidence>
<dbReference type="InterPro" id="IPR001179">
    <property type="entry name" value="PPIase_FKBP_dom"/>
</dbReference>
<evidence type="ECO:0000256" key="1">
    <source>
        <dbReference type="ARBA" id="ARBA00000971"/>
    </source>
</evidence>
<dbReference type="Proteomes" id="UP000261284">
    <property type="component" value="Unassembled WGS sequence"/>
</dbReference>